<dbReference type="EMBL" id="CP063369">
    <property type="protein sequence ID" value="QOY31747.1"/>
    <property type="molecule type" value="Genomic_DNA"/>
</dbReference>
<feature type="transmembrane region" description="Helical" evidence="1">
    <location>
        <begin position="55"/>
        <end position="78"/>
    </location>
</feature>
<organism evidence="2">
    <name type="scientific">Escherichia coli</name>
    <dbReference type="NCBI Taxonomy" id="562"/>
    <lineage>
        <taxon>Bacteria</taxon>
        <taxon>Pseudomonadati</taxon>
        <taxon>Pseudomonadota</taxon>
        <taxon>Gammaproteobacteria</taxon>
        <taxon>Enterobacterales</taxon>
        <taxon>Enterobacteriaceae</taxon>
        <taxon>Escherichia</taxon>
    </lineage>
</organism>
<feature type="transmembrane region" description="Helical" evidence="1">
    <location>
        <begin position="214"/>
        <end position="233"/>
    </location>
</feature>
<dbReference type="PATRIC" id="fig|562.7002.peg.4172"/>
<feature type="transmembrane region" description="Helical" evidence="1">
    <location>
        <begin position="363"/>
        <end position="382"/>
    </location>
</feature>
<keyword evidence="1" id="KW-1133">Transmembrane helix</keyword>
<keyword evidence="1" id="KW-0812">Transmembrane</keyword>
<reference evidence="4 5" key="3">
    <citation type="submission" date="2020-10" db="EMBL/GenBank/DDBJ databases">
        <title>Analysis of Genomes of Bacterial Isolates from Lameness Outbreaks in Broilers.</title>
        <authorList>
            <person name="Rhoads D."/>
            <person name="Ekesi N.S."/>
        </authorList>
    </citation>
    <scope>NUCLEOTIDE SEQUENCE [LARGE SCALE GENOMIC DNA]</scope>
    <source>
        <strain evidence="4 5">1409</strain>
    </source>
</reference>
<dbReference type="EMBL" id="AB811601">
    <property type="protein sequence ID" value="BAQ00653.1"/>
    <property type="molecule type" value="Genomic_DNA"/>
</dbReference>
<gene>
    <name evidence="2" type="primary">wzy</name>
    <name evidence="4" type="ORF">FOI11_002755</name>
    <name evidence="3" type="ORF">FOI11_17290</name>
</gene>
<feature type="transmembrane region" description="Helical" evidence="1">
    <location>
        <begin position="339"/>
        <end position="357"/>
    </location>
</feature>
<sequence length="388" mass="44744">MIYLVISVFLITAFICLYLKKDIFYPAVCVNIIFALVLLGYEITSDIYAFQLNDATLIFLLCNVLTFTLSCLLTESVLDLNIRKVNNAIYSIPSKKVHNVGLLVISFSMIYICMRLSNYQFGTSLLSYMNLIRDADVEDTSRNFSAYMQPIILTTFALFIWSKKFTNTKVSKTFTLLVFIVFIFAIILNTGKQIVFMVIISYAFIVGVNRVKHYVYLITAVGVLFSLYMLFLRGLPGGMAYYLSMYLVSPIIAFQEFYFQQVSNSASSHVFWFFERLMGLLTGGVSMSLHKEFVWVGLPTNVYTAFSDYVYISAELSYLMMVIHGCISGVLWRLSRNYISVKIFYSYFIYTFSFIFYHESFMTNISSWIQITLCIIVFSQFLKAQKIK</sequence>
<protein>
    <submittedName>
        <fullName evidence="2 3">O-antigen polymerase</fullName>
    </submittedName>
</protein>
<dbReference type="Proteomes" id="UP000581425">
    <property type="component" value="Unassembled WGS sequence"/>
</dbReference>
<dbReference type="RefSeq" id="WP_000639866.1">
    <property type="nucleotide sequence ID" value="NZ_AP022171.1"/>
</dbReference>
<feature type="transmembrane region" description="Helical" evidence="1">
    <location>
        <begin position="173"/>
        <end position="188"/>
    </location>
</feature>
<name>A0A086UUM7_ECOLX</name>
<feature type="transmembrane region" description="Helical" evidence="1">
    <location>
        <begin position="309"/>
        <end position="332"/>
    </location>
</feature>
<reference evidence="2" key="1">
    <citation type="journal article" date="2014" name="DNA Res.">
        <title>A complete view of the genetic diversity of the Escherichia coli O-antigen biosynthesis gene cluster.</title>
        <authorList>
            <person name="Iguchi A."/>
            <person name="Iyoda S."/>
            <person name="Kikuchi T."/>
            <person name="Ogura Y."/>
            <person name="Katsura K."/>
            <person name="Ohnishi M."/>
            <person name="Hayashi T."/>
            <person name="Thomson N.R."/>
        </authorList>
    </citation>
    <scope>NUCLEOTIDE SEQUENCE</scope>
    <source>
        <strain evidence="2">F11119-41</strain>
    </source>
</reference>
<evidence type="ECO:0000313" key="2">
    <source>
        <dbReference type="EMBL" id="BAQ00653.1"/>
    </source>
</evidence>
<dbReference type="AlphaFoldDB" id="A0A086UUM7"/>
<dbReference type="EMBL" id="JACGTG010000001">
    <property type="protein sequence ID" value="MBA6241705.1"/>
    <property type="molecule type" value="Genomic_DNA"/>
</dbReference>
<evidence type="ECO:0000313" key="5">
    <source>
        <dbReference type="Proteomes" id="UP000581425"/>
    </source>
</evidence>
<dbReference type="Proteomes" id="UP000581425">
    <property type="component" value="Chromosome"/>
</dbReference>
<evidence type="ECO:0000313" key="4">
    <source>
        <dbReference type="EMBL" id="QOY31747.1"/>
    </source>
</evidence>
<feature type="transmembrane region" description="Helical" evidence="1">
    <location>
        <begin position="144"/>
        <end position="161"/>
    </location>
</feature>
<reference evidence="3 5" key="2">
    <citation type="submission" date="2020-07" db="EMBL/GenBank/DDBJ databases">
        <title>Analysis of Genomes of Bacterial Isolates from Lameness Outbreaks in Broilers.</title>
        <authorList>
            <person name="Ekesi N.S."/>
            <person name="Alrubaye A."/>
            <person name="Rhoads D."/>
        </authorList>
    </citation>
    <scope>NUCLEOTIDE SEQUENCE [LARGE SCALE GENOMIC DNA]</scope>
    <source>
        <strain evidence="3 5">1409</strain>
    </source>
</reference>
<dbReference type="OMA" id="TWNLEVY"/>
<keyword evidence="1" id="KW-0472">Membrane</keyword>
<proteinExistence type="predicted"/>
<evidence type="ECO:0000256" key="1">
    <source>
        <dbReference type="SAM" id="Phobius"/>
    </source>
</evidence>
<dbReference type="NCBIfam" id="TIGR04370">
    <property type="entry name" value="glyco_rpt_poly"/>
    <property type="match status" value="1"/>
</dbReference>
<accession>A0A086UUM7</accession>
<evidence type="ECO:0000313" key="3">
    <source>
        <dbReference type="EMBL" id="MBA6241705.1"/>
    </source>
</evidence>
<feature type="transmembrane region" description="Helical" evidence="1">
    <location>
        <begin position="270"/>
        <end position="289"/>
    </location>
</feature>
<feature type="transmembrane region" description="Helical" evidence="1">
    <location>
        <begin position="99"/>
        <end position="117"/>
    </location>
</feature>
<feature type="transmembrane region" description="Helical" evidence="1">
    <location>
        <begin position="23"/>
        <end position="43"/>
    </location>
</feature>
<feature type="transmembrane region" description="Helical" evidence="1">
    <location>
        <begin position="239"/>
        <end position="258"/>
    </location>
</feature>